<keyword evidence="2" id="KW-1133">Transmembrane helix</keyword>
<dbReference type="Gene3D" id="3.40.50.300">
    <property type="entry name" value="P-loop containing nucleotide triphosphate hydrolases"/>
    <property type="match status" value="1"/>
</dbReference>
<dbReference type="EMBL" id="HBHX01025758">
    <property type="protein sequence ID" value="CAE0113710.1"/>
    <property type="molecule type" value="Transcribed_RNA"/>
</dbReference>
<feature type="region of interest" description="Disordered" evidence="1">
    <location>
        <begin position="341"/>
        <end position="372"/>
    </location>
</feature>
<evidence type="ECO:0000256" key="1">
    <source>
        <dbReference type="SAM" id="MobiDB-lite"/>
    </source>
</evidence>
<dbReference type="InterPro" id="IPR027417">
    <property type="entry name" value="P-loop_NTPase"/>
</dbReference>
<gene>
    <name evidence="3" type="ORF">HERI1096_LOCUS14384</name>
</gene>
<accession>A0A7S3ASA4</accession>
<reference evidence="3" key="1">
    <citation type="submission" date="2021-01" db="EMBL/GenBank/DDBJ databases">
        <authorList>
            <person name="Corre E."/>
            <person name="Pelletier E."/>
            <person name="Niang G."/>
            <person name="Scheremetjew M."/>
            <person name="Finn R."/>
            <person name="Kale V."/>
            <person name="Holt S."/>
            <person name="Cochrane G."/>
            <person name="Meng A."/>
            <person name="Brown T."/>
            <person name="Cohen L."/>
        </authorList>
    </citation>
    <scope>NUCLEOTIDE SEQUENCE</scope>
    <source>
        <strain evidence="3">CCMP281</strain>
    </source>
</reference>
<sequence>MSEHHRQQLFIVGTMHAATTTISRLICDVDPNCLYFFEPDFGGFCNTSVGIERYLSFVQCRPGDAFCTGQTQGWEALKALPWKEELKHYQLCKDVTMHCSAGLTLCAGDDCNRLQHQCDSSPWTGMKSILMDGRLSEMIDALVLAPSMTIVHLVRDVRGVLATWIIHDFLPTIATWSDTHDRDKYKKVANWFRPLDTREERTQVLREATRARMREKCPRLQADHVAAVQHLHAGSGHGQYLLVNVESFLGTNDTDAAAVVLSDRVRDVIGMPPLREIPDRRFPVKGLTRVSWWNSTMPSRTTRRWEWVLQYLPDYETIVAEECDRTLFYFDADWVLKHTIAGTGAPSPSPPSPSPPSPSPSPPSPSPRVGELVLASDPSSSWRNTTLTALYCLMLGILLGLFVVCVKLLSQPRTQALTVATRRLEAATSSTACHPAPRLGGRPGPKIVRPGPKIVRRSGQTGEQIQMGLMVDRVPFSRLQPADPD</sequence>
<name>A0A7S3ASA4_9EUKA</name>
<feature type="compositionally biased region" description="Pro residues" evidence="1">
    <location>
        <begin position="347"/>
        <end position="366"/>
    </location>
</feature>
<evidence type="ECO:0000313" key="3">
    <source>
        <dbReference type="EMBL" id="CAE0113710.1"/>
    </source>
</evidence>
<proteinExistence type="predicted"/>
<evidence type="ECO:0000256" key="2">
    <source>
        <dbReference type="SAM" id="Phobius"/>
    </source>
</evidence>
<feature type="transmembrane region" description="Helical" evidence="2">
    <location>
        <begin position="388"/>
        <end position="409"/>
    </location>
</feature>
<keyword evidence="2" id="KW-0812">Transmembrane</keyword>
<dbReference type="AlphaFoldDB" id="A0A7S3ASA4"/>
<protein>
    <submittedName>
        <fullName evidence="3">Uncharacterized protein</fullName>
    </submittedName>
</protein>
<keyword evidence="2" id="KW-0472">Membrane</keyword>
<dbReference type="SUPFAM" id="SSF52540">
    <property type="entry name" value="P-loop containing nucleoside triphosphate hydrolases"/>
    <property type="match status" value="1"/>
</dbReference>
<organism evidence="3">
    <name type="scientific">Haptolina ericina</name>
    <dbReference type="NCBI Taxonomy" id="156174"/>
    <lineage>
        <taxon>Eukaryota</taxon>
        <taxon>Haptista</taxon>
        <taxon>Haptophyta</taxon>
        <taxon>Prymnesiophyceae</taxon>
        <taxon>Prymnesiales</taxon>
        <taxon>Prymnesiaceae</taxon>
        <taxon>Haptolina</taxon>
    </lineage>
</organism>
<feature type="region of interest" description="Disordered" evidence="1">
    <location>
        <begin position="430"/>
        <end position="449"/>
    </location>
</feature>